<accession>A0A4U9W713</accession>
<name>A0A4U9W713_SERFO</name>
<dbReference type="EMBL" id="CABEEZ010000133">
    <property type="protein sequence ID" value="VTR54594.1"/>
    <property type="molecule type" value="Genomic_DNA"/>
</dbReference>
<organism evidence="1">
    <name type="scientific">Serratia fonticola</name>
    <dbReference type="NCBI Taxonomy" id="47917"/>
    <lineage>
        <taxon>Bacteria</taxon>
        <taxon>Pseudomonadati</taxon>
        <taxon>Pseudomonadota</taxon>
        <taxon>Gammaproteobacteria</taxon>
        <taxon>Enterobacterales</taxon>
        <taxon>Yersiniaceae</taxon>
        <taxon>Serratia</taxon>
    </lineage>
</organism>
<proteinExistence type="predicted"/>
<sequence length="39" mass="4185">MVALVIVGALLALIHYNYKPEPQVASAQAGPQADDEDEF</sequence>
<gene>
    <name evidence="1" type="ORF">NCTC12965_06777</name>
</gene>
<dbReference type="AlphaFoldDB" id="A0A4U9W713"/>
<reference evidence="1" key="1">
    <citation type="submission" date="2019-05" db="EMBL/GenBank/DDBJ databases">
        <authorList>
            <consortium name="Pathogen Informatics"/>
        </authorList>
    </citation>
    <scope>NUCLEOTIDE SEQUENCE [LARGE SCALE GENOMIC DNA]</scope>
    <source>
        <strain evidence="1">NCTC12965</strain>
    </source>
</reference>
<protein>
    <submittedName>
        <fullName evidence="1">Uncharacterized protein</fullName>
    </submittedName>
</protein>
<evidence type="ECO:0000313" key="1">
    <source>
        <dbReference type="EMBL" id="VTR54594.1"/>
    </source>
</evidence>